<dbReference type="STRING" id="1317117.ATO7_14718"/>
<dbReference type="PANTHER" id="PTHR44520:SF2">
    <property type="entry name" value="RESPONSE REGULATOR RCP1"/>
    <property type="match status" value="1"/>
</dbReference>
<dbReference type="AlphaFoldDB" id="A0A1Y1SBG5"/>
<dbReference type="PROSITE" id="PS50110">
    <property type="entry name" value="RESPONSE_REGULATORY"/>
    <property type="match status" value="1"/>
</dbReference>
<dbReference type="PANTHER" id="PTHR44520">
    <property type="entry name" value="RESPONSE REGULATOR RCP1-RELATED"/>
    <property type="match status" value="1"/>
</dbReference>
<dbReference type="Gene3D" id="3.40.50.2300">
    <property type="match status" value="1"/>
</dbReference>
<feature type="domain" description="Response regulatory" evidence="2">
    <location>
        <begin position="7"/>
        <end position="134"/>
    </location>
</feature>
<dbReference type="SMART" id="SM00448">
    <property type="entry name" value="REC"/>
    <property type="match status" value="1"/>
</dbReference>
<feature type="modified residue" description="4-aspartylphosphate" evidence="1">
    <location>
        <position position="64"/>
    </location>
</feature>
<reference evidence="3 4" key="1">
    <citation type="submission" date="2013-04" db="EMBL/GenBank/DDBJ databases">
        <title>Oceanococcus atlanticus 22II-S10r2 Genome Sequencing.</title>
        <authorList>
            <person name="Lai Q."/>
            <person name="Li G."/>
            <person name="Shao Z."/>
        </authorList>
    </citation>
    <scope>NUCLEOTIDE SEQUENCE [LARGE SCALE GENOMIC DNA]</scope>
    <source>
        <strain evidence="3 4">22II-S10r2</strain>
    </source>
</reference>
<dbReference type="GO" id="GO:0000160">
    <property type="term" value="P:phosphorelay signal transduction system"/>
    <property type="evidence" value="ECO:0007669"/>
    <property type="project" value="InterPro"/>
</dbReference>
<evidence type="ECO:0000259" key="2">
    <source>
        <dbReference type="PROSITE" id="PS50110"/>
    </source>
</evidence>
<keyword evidence="4" id="KW-1185">Reference proteome</keyword>
<gene>
    <name evidence="3" type="ORF">ATO7_14718</name>
</gene>
<dbReference type="InterPro" id="IPR011006">
    <property type="entry name" value="CheY-like_superfamily"/>
</dbReference>
<accession>A0A1Y1SBG5</accession>
<dbReference type="OrthoDB" id="9793549at2"/>
<sequence length="138" mass="15728">MTPKLGEVLLVDDYDADNFMHEMLFDEMGVSERVTVATNGKEAIEYLTTPKNGQYPRPELILLDINMPIMNGWDFLKAYQSLDDNARGDVVLMMVTTSLNPDDREAARSNPDINDFVTKALSEDSLNNLLRKHFPNRF</sequence>
<name>A0A1Y1SBG5_9GAMM</name>
<evidence type="ECO:0000256" key="1">
    <source>
        <dbReference type="PROSITE-ProRule" id="PRU00169"/>
    </source>
</evidence>
<evidence type="ECO:0000313" key="3">
    <source>
        <dbReference type="EMBL" id="ORE85484.1"/>
    </source>
</evidence>
<dbReference type="SUPFAM" id="SSF52172">
    <property type="entry name" value="CheY-like"/>
    <property type="match status" value="1"/>
</dbReference>
<dbReference type="Pfam" id="PF00072">
    <property type="entry name" value="Response_reg"/>
    <property type="match status" value="1"/>
</dbReference>
<comment type="caution">
    <text evidence="3">The sequence shown here is derived from an EMBL/GenBank/DDBJ whole genome shotgun (WGS) entry which is preliminary data.</text>
</comment>
<evidence type="ECO:0000313" key="4">
    <source>
        <dbReference type="Proteomes" id="UP000192342"/>
    </source>
</evidence>
<dbReference type="Proteomes" id="UP000192342">
    <property type="component" value="Unassembled WGS sequence"/>
</dbReference>
<dbReference type="EMBL" id="AQQV01000004">
    <property type="protein sequence ID" value="ORE85484.1"/>
    <property type="molecule type" value="Genomic_DNA"/>
</dbReference>
<dbReference type="InterPro" id="IPR052893">
    <property type="entry name" value="TCS_response_regulator"/>
</dbReference>
<organism evidence="3 4">
    <name type="scientific">Oceanococcus atlanticus</name>
    <dbReference type="NCBI Taxonomy" id="1317117"/>
    <lineage>
        <taxon>Bacteria</taxon>
        <taxon>Pseudomonadati</taxon>
        <taxon>Pseudomonadota</taxon>
        <taxon>Gammaproteobacteria</taxon>
        <taxon>Chromatiales</taxon>
        <taxon>Oceanococcaceae</taxon>
        <taxon>Oceanococcus</taxon>
    </lineage>
</organism>
<dbReference type="RefSeq" id="WP_083563111.1">
    <property type="nucleotide sequence ID" value="NZ_AQQV01000004.1"/>
</dbReference>
<keyword evidence="1" id="KW-0597">Phosphoprotein</keyword>
<proteinExistence type="predicted"/>
<dbReference type="InterPro" id="IPR001789">
    <property type="entry name" value="Sig_transdc_resp-reg_receiver"/>
</dbReference>
<protein>
    <submittedName>
        <fullName evidence="3">Response regulator receiver</fullName>
    </submittedName>
</protein>